<proteinExistence type="predicted"/>
<evidence type="ECO:0000256" key="8">
    <source>
        <dbReference type="ARBA" id="ARBA00023239"/>
    </source>
</evidence>
<organism evidence="12 13">
    <name type="scientific">Psychromarinibacter halotolerans</name>
    <dbReference type="NCBI Taxonomy" id="1775175"/>
    <lineage>
        <taxon>Bacteria</taxon>
        <taxon>Pseudomonadati</taxon>
        <taxon>Pseudomonadota</taxon>
        <taxon>Alphaproteobacteria</taxon>
        <taxon>Rhodobacterales</taxon>
        <taxon>Paracoccaceae</taxon>
        <taxon>Psychromarinibacter</taxon>
    </lineage>
</organism>
<keyword evidence="7" id="KW-0472">Membrane</keyword>
<evidence type="ECO:0000256" key="7">
    <source>
        <dbReference type="ARBA" id="ARBA00023136"/>
    </source>
</evidence>
<name>A0ABV7GW02_9RHOB</name>
<dbReference type="Gene3D" id="3.30.70.1230">
    <property type="entry name" value="Nucleotide cyclase"/>
    <property type="match status" value="1"/>
</dbReference>
<dbReference type="SMART" id="SM00448">
    <property type="entry name" value="REC"/>
    <property type="match status" value="1"/>
</dbReference>
<reference evidence="13" key="1">
    <citation type="journal article" date="2019" name="Int. J. Syst. Evol. Microbiol.">
        <title>The Global Catalogue of Microorganisms (GCM) 10K type strain sequencing project: providing services to taxonomists for standard genome sequencing and annotation.</title>
        <authorList>
            <consortium name="The Broad Institute Genomics Platform"/>
            <consortium name="The Broad Institute Genome Sequencing Center for Infectious Disease"/>
            <person name="Wu L."/>
            <person name="Ma J."/>
        </authorList>
    </citation>
    <scope>NUCLEOTIDE SEQUENCE [LARGE SCALE GENOMIC DNA]</scope>
    <source>
        <strain evidence="13">KCTC 52366</strain>
    </source>
</reference>
<dbReference type="Proteomes" id="UP001595632">
    <property type="component" value="Unassembled WGS sequence"/>
</dbReference>
<dbReference type="Pfam" id="PF00211">
    <property type="entry name" value="Guanylate_cyc"/>
    <property type="match status" value="1"/>
</dbReference>
<dbReference type="InterPro" id="IPR003661">
    <property type="entry name" value="HisK_dim/P_dom"/>
</dbReference>
<evidence type="ECO:0000256" key="1">
    <source>
        <dbReference type="ARBA" id="ARBA00000085"/>
    </source>
</evidence>
<keyword evidence="9" id="KW-0597">Phosphoprotein</keyword>
<keyword evidence="4" id="KW-0812">Transmembrane</keyword>
<dbReference type="Pfam" id="PF00512">
    <property type="entry name" value="HisKA"/>
    <property type="match status" value="1"/>
</dbReference>
<dbReference type="CDD" id="cd07302">
    <property type="entry name" value="CHD"/>
    <property type="match status" value="1"/>
</dbReference>
<feature type="domain" description="Guanylate cyclase" evidence="11">
    <location>
        <begin position="342"/>
        <end position="466"/>
    </location>
</feature>
<accession>A0ABV7GW02</accession>
<keyword evidence="6" id="KW-1133">Transmembrane helix</keyword>
<dbReference type="Gene3D" id="3.40.50.2300">
    <property type="match status" value="1"/>
</dbReference>
<evidence type="ECO:0000256" key="3">
    <source>
        <dbReference type="ARBA" id="ARBA00012438"/>
    </source>
</evidence>
<protein>
    <recommendedName>
        <fullName evidence="3">histidine kinase</fullName>
        <ecNumber evidence="3">2.7.13.3</ecNumber>
    </recommendedName>
</protein>
<feature type="modified residue" description="4-aspartylphosphate" evidence="9">
    <location>
        <position position="221"/>
    </location>
</feature>
<dbReference type="RefSeq" id="WP_275633807.1">
    <property type="nucleotide sequence ID" value="NZ_JARGYD010000006.1"/>
</dbReference>
<evidence type="ECO:0000256" key="5">
    <source>
        <dbReference type="ARBA" id="ARBA00022741"/>
    </source>
</evidence>
<dbReference type="InterPro" id="IPR001054">
    <property type="entry name" value="A/G_cyclase"/>
</dbReference>
<dbReference type="InterPro" id="IPR036097">
    <property type="entry name" value="HisK_dim/P_sf"/>
</dbReference>
<dbReference type="EMBL" id="JBHRTB010000010">
    <property type="protein sequence ID" value="MFC3144488.1"/>
    <property type="molecule type" value="Genomic_DNA"/>
</dbReference>
<evidence type="ECO:0000313" key="12">
    <source>
        <dbReference type="EMBL" id="MFC3144488.1"/>
    </source>
</evidence>
<evidence type="ECO:0000256" key="4">
    <source>
        <dbReference type="ARBA" id="ARBA00022692"/>
    </source>
</evidence>
<evidence type="ECO:0000256" key="9">
    <source>
        <dbReference type="PROSITE-ProRule" id="PRU00169"/>
    </source>
</evidence>
<comment type="subcellular location">
    <subcellularLocation>
        <location evidence="2">Membrane</location>
    </subcellularLocation>
</comment>
<evidence type="ECO:0000259" key="11">
    <source>
        <dbReference type="PROSITE" id="PS50125"/>
    </source>
</evidence>
<keyword evidence="8" id="KW-0456">Lyase</keyword>
<comment type="catalytic activity">
    <reaction evidence="1">
        <text>ATP + protein L-histidine = ADP + protein N-phospho-L-histidine.</text>
        <dbReference type="EC" id="2.7.13.3"/>
    </reaction>
</comment>
<dbReference type="Gene3D" id="1.10.287.130">
    <property type="match status" value="1"/>
</dbReference>
<gene>
    <name evidence="12" type="ORF">ACFOGP_17315</name>
</gene>
<dbReference type="Pfam" id="PF00072">
    <property type="entry name" value="Response_reg"/>
    <property type="match status" value="1"/>
</dbReference>
<dbReference type="SUPFAM" id="SSF47384">
    <property type="entry name" value="Homodimeric domain of signal transducing histidine kinase"/>
    <property type="match status" value="1"/>
</dbReference>
<dbReference type="PANTHER" id="PTHR11920">
    <property type="entry name" value="GUANYLYL CYCLASE"/>
    <property type="match status" value="1"/>
</dbReference>
<dbReference type="SUPFAM" id="SSF52172">
    <property type="entry name" value="CheY-like"/>
    <property type="match status" value="1"/>
</dbReference>
<dbReference type="SUPFAM" id="SSF55073">
    <property type="entry name" value="Nucleotide cyclase"/>
    <property type="match status" value="1"/>
</dbReference>
<dbReference type="PROSITE" id="PS50110">
    <property type="entry name" value="RESPONSE_REGULATORY"/>
    <property type="match status" value="1"/>
</dbReference>
<dbReference type="PANTHER" id="PTHR11920:SF335">
    <property type="entry name" value="GUANYLATE CYCLASE"/>
    <property type="match status" value="1"/>
</dbReference>
<dbReference type="SMART" id="SM00388">
    <property type="entry name" value="HisKA"/>
    <property type="match status" value="1"/>
</dbReference>
<dbReference type="InterPro" id="IPR001789">
    <property type="entry name" value="Sig_transdc_resp-reg_receiver"/>
</dbReference>
<sequence>MIEAANDIRERALAARVIQRLAGPAESIAGIQDIVCDELALLDFAEASADAEKVRSAARELLAMIVAVGETGVVLSDRQRLRHDLRTPINAIIGYSELIAEDFEDDLPKPLLADIRTVVGECALLLAQIDRVLGPEADSASLSGSAVDGLVAASLEATLTHETDAEARETGHVLVIDDTHENLDLMRRQLGRQGHAVTTADSGAAGLKILETTEIDVILVDVLMPDMNGIELLSRIKDHPKWRYIPVVVVSGLKDMRAVTRCIAAGAEDYLQRPVDPVLLHARVSSCLEKHRWHQRELRYLAEIEYERDRADALLHAVLPAPVIARLRAGEKVIADRVPSTTIIFADIVDFTPWTANMDPGELLRRLTEIFLAFDDLAAQHGVEKIKTIGDAYMAASGVPLPFDDHAERALSFARAIIGEMGRLTDEQMAIRVGLHTGPVIAGLIGRSRFVYDVWGETVNIASRIESTGVPGRIHLSAETRQRLTLQGATGFEPKQSHLKGLGDVKTYLTD</sequence>
<dbReference type="InterPro" id="IPR050401">
    <property type="entry name" value="Cyclic_nucleotide_synthase"/>
</dbReference>
<dbReference type="CDD" id="cd00082">
    <property type="entry name" value="HisKA"/>
    <property type="match status" value="1"/>
</dbReference>
<evidence type="ECO:0000256" key="6">
    <source>
        <dbReference type="ARBA" id="ARBA00022989"/>
    </source>
</evidence>
<dbReference type="SMART" id="SM00044">
    <property type="entry name" value="CYCc"/>
    <property type="match status" value="1"/>
</dbReference>
<evidence type="ECO:0000313" key="13">
    <source>
        <dbReference type="Proteomes" id="UP001595632"/>
    </source>
</evidence>
<dbReference type="InterPro" id="IPR011006">
    <property type="entry name" value="CheY-like_superfamily"/>
</dbReference>
<dbReference type="InterPro" id="IPR029787">
    <property type="entry name" value="Nucleotide_cyclase"/>
</dbReference>
<keyword evidence="13" id="KW-1185">Reference proteome</keyword>
<evidence type="ECO:0000259" key="10">
    <source>
        <dbReference type="PROSITE" id="PS50110"/>
    </source>
</evidence>
<keyword evidence="5" id="KW-0547">Nucleotide-binding</keyword>
<feature type="domain" description="Response regulatory" evidence="10">
    <location>
        <begin position="172"/>
        <end position="288"/>
    </location>
</feature>
<dbReference type="EC" id="2.7.13.3" evidence="3"/>
<comment type="caution">
    <text evidence="12">The sequence shown here is derived from an EMBL/GenBank/DDBJ whole genome shotgun (WGS) entry which is preliminary data.</text>
</comment>
<dbReference type="PROSITE" id="PS50125">
    <property type="entry name" value="GUANYLATE_CYCLASE_2"/>
    <property type="match status" value="1"/>
</dbReference>
<evidence type="ECO:0000256" key="2">
    <source>
        <dbReference type="ARBA" id="ARBA00004370"/>
    </source>
</evidence>